<sequence>MPFVVSVTSQWAPEGKLLHLPEEFCAAPAPVSRRRGDAVRWPGEGGFMRYRRYAPAAALRDVVEHYWPVVSPAPASPVRAVLVPNGRATARGRASTGPS</sequence>
<reference evidence="1" key="1">
    <citation type="submission" date="2021-01" db="EMBL/GenBank/DDBJ databases">
        <title>Whole genome shotgun sequence of Sinosporangium siamense NBRC 109515.</title>
        <authorList>
            <person name="Komaki H."/>
            <person name="Tamura T."/>
        </authorList>
    </citation>
    <scope>NUCLEOTIDE SEQUENCE</scope>
    <source>
        <strain evidence="1">NBRC 109515</strain>
    </source>
</reference>
<proteinExistence type="predicted"/>
<keyword evidence="2" id="KW-1185">Reference proteome</keyword>
<protein>
    <submittedName>
        <fullName evidence="1">Uncharacterized protein</fullName>
    </submittedName>
</protein>
<evidence type="ECO:0000313" key="2">
    <source>
        <dbReference type="Proteomes" id="UP000606172"/>
    </source>
</evidence>
<accession>A0A919V6E1</accession>
<dbReference type="RefSeq" id="WP_380659419.1">
    <property type="nucleotide sequence ID" value="NZ_JBHLZQ010000009.1"/>
</dbReference>
<organism evidence="1 2">
    <name type="scientific">Sinosporangium siamense</name>
    <dbReference type="NCBI Taxonomy" id="1367973"/>
    <lineage>
        <taxon>Bacteria</taxon>
        <taxon>Bacillati</taxon>
        <taxon>Actinomycetota</taxon>
        <taxon>Actinomycetes</taxon>
        <taxon>Streptosporangiales</taxon>
        <taxon>Streptosporangiaceae</taxon>
        <taxon>Sinosporangium</taxon>
    </lineage>
</organism>
<gene>
    <name evidence="1" type="ORF">Ssi02_41910</name>
</gene>
<evidence type="ECO:0000313" key="1">
    <source>
        <dbReference type="EMBL" id="GII93960.1"/>
    </source>
</evidence>
<dbReference type="Proteomes" id="UP000606172">
    <property type="component" value="Unassembled WGS sequence"/>
</dbReference>
<comment type="caution">
    <text evidence="1">The sequence shown here is derived from an EMBL/GenBank/DDBJ whole genome shotgun (WGS) entry which is preliminary data.</text>
</comment>
<dbReference type="EMBL" id="BOOW01000027">
    <property type="protein sequence ID" value="GII93960.1"/>
    <property type="molecule type" value="Genomic_DNA"/>
</dbReference>
<name>A0A919V6E1_9ACTN</name>
<dbReference type="AlphaFoldDB" id="A0A919V6E1"/>